<gene>
    <name evidence="2" type="ORF">O3W52_03215</name>
</gene>
<dbReference type="EMBL" id="JAPVOI010000003">
    <property type="protein sequence ID" value="MCZ4089106.1"/>
    <property type="molecule type" value="Genomic_DNA"/>
</dbReference>
<comment type="caution">
    <text evidence="2">The sequence shown here is derived from an EMBL/GenBank/DDBJ whole genome shotgun (WGS) entry which is preliminary data.</text>
</comment>
<evidence type="ECO:0000313" key="3">
    <source>
        <dbReference type="Proteomes" id="UP001079430"/>
    </source>
</evidence>
<evidence type="ECO:0000256" key="1">
    <source>
        <dbReference type="SAM" id="Phobius"/>
    </source>
</evidence>
<keyword evidence="1" id="KW-1133">Transmembrane helix</keyword>
<evidence type="ECO:0000313" key="2">
    <source>
        <dbReference type="EMBL" id="MCZ4089106.1"/>
    </source>
</evidence>
<sequence>MISSMVNGLYGAARLIRRRLVPAEFFLFYALALVVLAVVVVLMALAWIVRVDRKPS</sequence>
<dbReference type="Proteomes" id="UP001079430">
    <property type="component" value="Unassembled WGS sequence"/>
</dbReference>
<organism evidence="2 3">
    <name type="scientific">Sinorhizobium psoraleae</name>
    <dbReference type="NCBI Taxonomy" id="520838"/>
    <lineage>
        <taxon>Bacteria</taxon>
        <taxon>Pseudomonadati</taxon>
        <taxon>Pseudomonadota</taxon>
        <taxon>Alphaproteobacteria</taxon>
        <taxon>Hyphomicrobiales</taxon>
        <taxon>Rhizobiaceae</taxon>
        <taxon>Sinorhizobium/Ensifer group</taxon>
        <taxon>Sinorhizobium</taxon>
    </lineage>
</organism>
<name>A0ABT4KAW7_9HYPH</name>
<reference evidence="2" key="1">
    <citation type="submission" date="2022-10" db="EMBL/GenBank/DDBJ databases">
        <title>Whole genome sequencing of three plant growth promoting bacteria isolated from Vachellia tortilis subsp. raddiana in Morocco.</title>
        <authorList>
            <person name="Hnini M."/>
            <person name="Zouagui R."/>
            <person name="Zouagui H."/>
            <person name="Chemao Elfihri M.-W."/>
            <person name="Ibrahimi A."/>
            <person name="Sbabou L."/>
            <person name="Aurag J."/>
        </authorList>
    </citation>
    <scope>NUCLEOTIDE SEQUENCE</scope>
    <source>
        <strain evidence="2">LMR678</strain>
    </source>
</reference>
<keyword evidence="1" id="KW-0812">Transmembrane</keyword>
<feature type="transmembrane region" description="Helical" evidence="1">
    <location>
        <begin position="26"/>
        <end position="49"/>
    </location>
</feature>
<keyword evidence="1" id="KW-0472">Membrane</keyword>
<proteinExistence type="predicted"/>
<keyword evidence="3" id="KW-1185">Reference proteome</keyword>
<accession>A0ABT4KAW7</accession>
<protein>
    <submittedName>
        <fullName evidence="2">Uncharacterized protein</fullName>
    </submittedName>
</protein>